<comment type="caution">
    <text evidence="8">The sequence shown here is derived from an EMBL/GenBank/DDBJ whole genome shotgun (WGS) entry which is preliminary data.</text>
</comment>
<evidence type="ECO:0000256" key="7">
    <source>
        <dbReference type="SAM" id="MobiDB-lite"/>
    </source>
</evidence>
<feature type="transmembrane region" description="Helical" evidence="6">
    <location>
        <begin position="488"/>
        <end position="511"/>
    </location>
</feature>
<keyword evidence="5 6" id="KW-0472">Membrane</keyword>
<evidence type="ECO:0000256" key="3">
    <source>
        <dbReference type="ARBA" id="ARBA00022692"/>
    </source>
</evidence>
<dbReference type="Pfam" id="PF01554">
    <property type="entry name" value="MatE"/>
    <property type="match status" value="2"/>
</dbReference>
<feature type="transmembrane region" description="Helical" evidence="6">
    <location>
        <begin position="517"/>
        <end position="541"/>
    </location>
</feature>
<comment type="similarity">
    <text evidence="2 6">Belongs to the multi antimicrobial extrusion (MATE) (TC 2.A.66.1) family.</text>
</comment>
<keyword evidence="3 6" id="KW-0812">Transmembrane</keyword>
<comment type="caution">
    <text evidence="6">Lacks conserved residue(s) required for the propagation of feature annotation.</text>
</comment>
<name>A0A6A4KSF6_9ERIC</name>
<dbReference type="GO" id="GO:0042910">
    <property type="term" value="F:xenobiotic transmembrane transporter activity"/>
    <property type="evidence" value="ECO:0007669"/>
    <property type="project" value="InterPro"/>
</dbReference>
<dbReference type="AlphaFoldDB" id="A0A6A4KSF6"/>
<dbReference type="InterPro" id="IPR044644">
    <property type="entry name" value="DinF-like"/>
</dbReference>
<dbReference type="InterPro" id="IPR002528">
    <property type="entry name" value="MATE_fam"/>
</dbReference>
<feature type="transmembrane region" description="Helical" evidence="6">
    <location>
        <begin position="578"/>
        <end position="598"/>
    </location>
</feature>
<keyword evidence="9" id="KW-1185">Reference proteome</keyword>
<evidence type="ECO:0000256" key="2">
    <source>
        <dbReference type="ARBA" id="ARBA00010199"/>
    </source>
</evidence>
<feature type="transmembrane region" description="Helical" evidence="6">
    <location>
        <begin position="305"/>
        <end position="327"/>
    </location>
</feature>
<comment type="subcellular location">
    <subcellularLocation>
        <location evidence="1">Membrane</location>
        <topology evidence="1">Multi-pass membrane protein</topology>
    </subcellularLocation>
</comment>
<feature type="compositionally biased region" description="Basic and acidic residues" evidence="7">
    <location>
        <begin position="275"/>
        <end position="285"/>
    </location>
</feature>
<dbReference type="Proteomes" id="UP000428333">
    <property type="component" value="Linkage Group LG12"/>
</dbReference>
<proteinExistence type="inferred from homology"/>
<feature type="region of interest" description="Disordered" evidence="7">
    <location>
        <begin position="273"/>
        <end position="292"/>
    </location>
</feature>
<feature type="transmembrane region" description="Helical" evidence="6">
    <location>
        <begin position="195"/>
        <end position="213"/>
    </location>
</feature>
<dbReference type="EMBL" id="QEFC01003402">
    <property type="protein sequence ID" value="KAE9448645.1"/>
    <property type="molecule type" value="Genomic_DNA"/>
</dbReference>
<gene>
    <name evidence="8" type="ORF">C3L33_19455</name>
</gene>
<evidence type="ECO:0000256" key="1">
    <source>
        <dbReference type="ARBA" id="ARBA00004141"/>
    </source>
</evidence>
<feature type="transmembrane region" description="Helical" evidence="6">
    <location>
        <begin position="347"/>
        <end position="367"/>
    </location>
</feature>
<protein>
    <recommendedName>
        <fullName evidence="6">Protein DETOXIFICATION</fullName>
    </recommendedName>
    <alternativeName>
        <fullName evidence="6">Multidrug and toxic compound extrusion protein</fullName>
    </alternativeName>
</protein>
<keyword evidence="4 6" id="KW-1133">Transmembrane helix</keyword>
<feature type="transmembrane region" description="Helical" evidence="6">
    <location>
        <begin position="225"/>
        <end position="246"/>
    </location>
</feature>
<evidence type="ECO:0000256" key="4">
    <source>
        <dbReference type="ARBA" id="ARBA00022989"/>
    </source>
</evidence>
<accession>A0A6A4KSF6</accession>
<evidence type="ECO:0000313" key="9">
    <source>
        <dbReference type="Proteomes" id="UP000428333"/>
    </source>
</evidence>
<feature type="non-terminal residue" evidence="8">
    <location>
        <position position="1"/>
    </location>
</feature>
<evidence type="ECO:0000313" key="8">
    <source>
        <dbReference type="EMBL" id="KAE9448645.1"/>
    </source>
</evidence>
<organism evidence="8 9">
    <name type="scientific">Rhododendron williamsianum</name>
    <dbReference type="NCBI Taxonomy" id="262921"/>
    <lineage>
        <taxon>Eukaryota</taxon>
        <taxon>Viridiplantae</taxon>
        <taxon>Streptophyta</taxon>
        <taxon>Embryophyta</taxon>
        <taxon>Tracheophyta</taxon>
        <taxon>Spermatophyta</taxon>
        <taxon>Magnoliopsida</taxon>
        <taxon>eudicotyledons</taxon>
        <taxon>Gunneridae</taxon>
        <taxon>Pentapetalae</taxon>
        <taxon>asterids</taxon>
        <taxon>Ericales</taxon>
        <taxon>Ericaceae</taxon>
        <taxon>Ericoideae</taxon>
        <taxon>Rhodoreae</taxon>
        <taxon>Rhododendron</taxon>
    </lineage>
</organism>
<sequence>MFIGRVVICGDYSFDCKDYEHRFATMTTARLTGGSLSSELISTSSEWNTVNRVTRSDRSGQPRGRCNFVALVGRNRLSHGSVFRHISSRLSCQRRSNFAVVKNQLSSDYGVESSSYVDESSTMDEHYPTSSMERSLELTEGVKPHVQSVKRELLMLSLPAIAGQAIEPLTQLMETAYIGRLGKELCFMFNFRSRFLMVGEAILAAPLLFLYLSGYCDLQISTLRVVSVGPVELASAGVSMSIFNIISKLFNIPLLSVATSFVAEDIAKSASRISTSDDGRQHESGNGKPFDGIATRHQLSSVSTALFLAVVIGIVEALALYLGSGFFLTLMGIPPDSSMRSPAKRFLSLRALGAPAVVVSLALQGVFRGFKDTKTPVLCLGKCWVYAVAIDCWNNACWSSFVILISLSCGFLLGRTLAVLVTMTLGTSMAARQGPVAMAAHQICLQVWLAVSLLTDALAGSGQTLIASSLSKGDYRTLREVTNFVLKIGLLTGVSLAAILGVSFGSLATLFTKDAEVLAVVRTGVLFVSASQPVNALAFIFDGLHYGVSDFPYAACSMMMVGAISSAYLLYIPSVFGLPGVWSGLTLFMALRTAAGYIR</sequence>
<dbReference type="GO" id="GO:0016020">
    <property type="term" value="C:membrane"/>
    <property type="evidence" value="ECO:0007669"/>
    <property type="project" value="UniProtKB-SubCell"/>
</dbReference>
<evidence type="ECO:0000256" key="5">
    <source>
        <dbReference type="ARBA" id="ARBA00023136"/>
    </source>
</evidence>
<feature type="transmembrane region" description="Helical" evidence="6">
    <location>
        <begin position="445"/>
        <end position="467"/>
    </location>
</feature>
<dbReference type="PANTHER" id="PTHR42893:SF45">
    <property type="entry name" value="PROTEIN DETOXIFICATION 45, CHLOROPLASTIC"/>
    <property type="match status" value="1"/>
</dbReference>
<feature type="transmembrane region" description="Helical" evidence="6">
    <location>
        <begin position="401"/>
        <end position="425"/>
    </location>
</feature>
<dbReference type="GO" id="GO:0009507">
    <property type="term" value="C:chloroplast"/>
    <property type="evidence" value="ECO:0007669"/>
    <property type="project" value="TreeGrafter"/>
</dbReference>
<reference evidence="8 9" key="1">
    <citation type="journal article" date="2019" name="Genome Biol. Evol.">
        <title>The Rhododendron genome and chromosomal organization provide insight into shared whole-genome duplications across the heath family (Ericaceae).</title>
        <authorList>
            <person name="Soza V.L."/>
            <person name="Lindsley D."/>
            <person name="Waalkes A."/>
            <person name="Ramage E."/>
            <person name="Patwardhan R.P."/>
            <person name="Burton J.N."/>
            <person name="Adey A."/>
            <person name="Kumar A."/>
            <person name="Qiu R."/>
            <person name="Shendure J."/>
            <person name="Hall B."/>
        </authorList>
    </citation>
    <scope>NUCLEOTIDE SEQUENCE [LARGE SCALE GENOMIC DNA]</scope>
    <source>
        <strain evidence="8">RSF 1966-606</strain>
    </source>
</reference>
<dbReference type="PANTHER" id="PTHR42893">
    <property type="entry name" value="PROTEIN DETOXIFICATION 44, CHLOROPLASTIC-RELATED"/>
    <property type="match status" value="1"/>
</dbReference>
<dbReference type="GO" id="GO:0015297">
    <property type="term" value="F:antiporter activity"/>
    <property type="evidence" value="ECO:0007669"/>
    <property type="project" value="InterPro"/>
</dbReference>
<dbReference type="OrthoDB" id="2126698at2759"/>
<evidence type="ECO:0000256" key="6">
    <source>
        <dbReference type="RuleBase" id="RU004914"/>
    </source>
</evidence>